<proteinExistence type="predicted"/>
<evidence type="ECO:0000313" key="2">
    <source>
        <dbReference type="Proteomes" id="UP000245626"/>
    </source>
</evidence>
<dbReference type="EMBL" id="KZ819888">
    <property type="protein sequence ID" value="PWN50887.1"/>
    <property type="molecule type" value="Genomic_DNA"/>
</dbReference>
<organism evidence="1 2">
    <name type="scientific">Violaceomyces palustris</name>
    <dbReference type="NCBI Taxonomy" id="1673888"/>
    <lineage>
        <taxon>Eukaryota</taxon>
        <taxon>Fungi</taxon>
        <taxon>Dikarya</taxon>
        <taxon>Basidiomycota</taxon>
        <taxon>Ustilaginomycotina</taxon>
        <taxon>Ustilaginomycetes</taxon>
        <taxon>Violaceomycetales</taxon>
        <taxon>Violaceomycetaceae</taxon>
        <taxon>Violaceomyces</taxon>
    </lineage>
</organism>
<reference evidence="1 2" key="1">
    <citation type="journal article" date="2018" name="Mol. Biol. Evol.">
        <title>Broad Genomic Sampling Reveals a Smut Pathogenic Ancestry of the Fungal Clade Ustilaginomycotina.</title>
        <authorList>
            <person name="Kijpornyongpan T."/>
            <person name="Mondo S.J."/>
            <person name="Barry K."/>
            <person name="Sandor L."/>
            <person name="Lee J."/>
            <person name="Lipzen A."/>
            <person name="Pangilinan J."/>
            <person name="LaButti K."/>
            <person name="Hainaut M."/>
            <person name="Henrissat B."/>
            <person name="Grigoriev I.V."/>
            <person name="Spatafora J.W."/>
            <person name="Aime M.C."/>
        </authorList>
    </citation>
    <scope>NUCLEOTIDE SEQUENCE [LARGE SCALE GENOMIC DNA]</scope>
    <source>
        <strain evidence="1 2">SA 807</strain>
    </source>
</reference>
<accession>A0ACD0NYN7</accession>
<evidence type="ECO:0000313" key="1">
    <source>
        <dbReference type="EMBL" id="PWN50887.1"/>
    </source>
</evidence>
<dbReference type="Proteomes" id="UP000245626">
    <property type="component" value="Unassembled WGS sequence"/>
</dbReference>
<keyword evidence="2" id="KW-1185">Reference proteome</keyword>
<name>A0ACD0NYN7_9BASI</name>
<sequence>MTIWTRICVRVEEEERLASLSHPRVDEATVELSPPPPPAALLDDGANHEVGYRDQSWNVQGWRKVRTGRQSCSETLKQARKPRLLSRFLSHQGDDNSRIKERRTSLWYGPLPLLMFARLSSVLHVCIDATLIQYISTLLLYFSSNTLSPHDPVSDRISLPLNLARIRSFSMPVIHLRSIHRGGINMLGCQT</sequence>
<protein>
    <submittedName>
        <fullName evidence="1">Uncharacterized protein</fullName>
    </submittedName>
</protein>
<gene>
    <name evidence="1" type="ORF">IE53DRAFT_74643</name>
</gene>